<evidence type="ECO:0000256" key="4">
    <source>
        <dbReference type="ARBA" id="ARBA00022452"/>
    </source>
</evidence>
<evidence type="ECO:0000313" key="9">
    <source>
        <dbReference type="EMBL" id="MFL1731977.1"/>
    </source>
</evidence>
<feature type="signal peptide" evidence="8">
    <location>
        <begin position="1"/>
        <end position="22"/>
    </location>
</feature>
<evidence type="ECO:0000256" key="1">
    <source>
        <dbReference type="ARBA" id="ARBA00004442"/>
    </source>
</evidence>
<dbReference type="EMBL" id="JBJJXE010000003">
    <property type="protein sequence ID" value="MFL1731977.1"/>
    <property type="molecule type" value="Genomic_DNA"/>
</dbReference>
<dbReference type="Gene3D" id="1.20.1600.10">
    <property type="entry name" value="Outer membrane efflux proteins (OEP)"/>
    <property type="match status" value="1"/>
</dbReference>
<evidence type="ECO:0000256" key="3">
    <source>
        <dbReference type="ARBA" id="ARBA00022448"/>
    </source>
</evidence>
<reference evidence="9 10" key="1">
    <citation type="submission" date="2024-11" db="EMBL/GenBank/DDBJ databases">
        <title>First Report of Moraxella oculi in Brazil in an Infectious Bovine Keratoconjunctivitis Outbreak.</title>
        <authorList>
            <person name="Carvalho C.V."/>
            <person name="Domingues R."/>
            <person name="Coutinho C."/>
            <person name="Honorio N.T.B.S."/>
            <person name="Faza D.R.L.R."/>
            <person name="Carvalho W.A."/>
            <person name="Machado A.B.F."/>
            <person name="Martins M.F."/>
            <person name="Gaspar E.B."/>
        </authorList>
    </citation>
    <scope>NUCLEOTIDE SEQUENCE [LARGE SCALE GENOMIC DNA]</scope>
    <source>
        <strain evidence="9 10">2117LE</strain>
    </source>
</reference>
<evidence type="ECO:0000256" key="7">
    <source>
        <dbReference type="ARBA" id="ARBA00023237"/>
    </source>
</evidence>
<keyword evidence="8" id="KW-0732">Signal</keyword>
<dbReference type="Proteomes" id="UP001624684">
    <property type="component" value="Unassembled WGS sequence"/>
</dbReference>
<proteinExistence type="inferred from homology"/>
<name>A0ABW8U7C2_9GAMM</name>
<dbReference type="InterPro" id="IPR003423">
    <property type="entry name" value="OMP_efflux"/>
</dbReference>
<evidence type="ECO:0000256" key="2">
    <source>
        <dbReference type="ARBA" id="ARBA00007613"/>
    </source>
</evidence>
<keyword evidence="7" id="KW-0998">Cell outer membrane</keyword>
<dbReference type="Pfam" id="PF02321">
    <property type="entry name" value="OEP"/>
    <property type="match status" value="2"/>
</dbReference>
<sequence length="496" mass="55406">MLKTSLKIVSILAVLSTQSVWAAINPLQIDELVTHAVQTHPLVGSAVADKRATTEGLTAAKLAFLPTPSVQSTYNQNDGPVVSLTVRQPLWTGGRLTASVNQAMSDDGAAAANILERQNEVAKNTIDIWKDYIYALSLQTLYRNQIKQLGEFEKMITRRVEKGVSARIERDLIKNRILQDESSLQAAIEQQKIAEARLEQIIGQPIASGMNNLQLTHLVQSAKRGSMNFETLAFKDAIQIHPSVIRQHYAVESAKHEMKVQQASRYPSVFIQLKNDYYQKTHDFDHGVMLGVSYDPGAGFSNLALSRASQARVDALMYNQEASRRTVMENIQTQYQQFVSARDQESALMASASGAKIVLDSYRRQFIAGRKSWLEVLNAVRDQSQYEQQLRQAQAQMIASYYKLQVDFGLMPWQQSQIQALSIPNGNFNPMHAAQEWAMSRRKSLKNHSKAMVDTSTQNPSWGVAMPKYDDFGPMGDSLPDDAPDGGMYLHIPSSR</sequence>
<organism evidence="9 10">
    <name type="scientific">Moraxella oculi</name>
    <dbReference type="NCBI Taxonomy" id="2940516"/>
    <lineage>
        <taxon>Bacteria</taxon>
        <taxon>Pseudomonadati</taxon>
        <taxon>Pseudomonadota</taxon>
        <taxon>Gammaproteobacteria</taxon>
        <taxon>Moraxellales</taxon>
        <taxon>Moraxellaceae</taxon>
        <taxon>Moraxella</taxon>
    </lineage>
</organism>
<dbReference type="PANTHER" id="PTHR30026">
    <property type="entry name" value="OUTER MEMBRANE PROTEIN TOLC"/>
    <property type="match status" value="1"/>
</dbReference>
<dbReference type="SUPFAM" id="SSF56954">
    <property type="entry name" value="Outer membrane efflux proteins (OEP)"/>
    <property type="match status" value="1"/>
</dbReference>
<protein>
    <submittedName>
        <fullName evidence="9">TolC family protein</fullName>
    </submittedName>
</protein>
<comment type="similarity">
    <text evidence="2">Belongs to the outer membrane factor (OMF) (TC 1.B.17) family.</text>
</comment>
<keyword evidence="4" id="KW-1134">Transmembrane beta strand</keyword>
<keyword evidence="6" id="KW-0472">Membrane</keyword>
<gene>
    <name evidence="9" type="ORF">ACJHVH_03045</name>
</gene>
<keyword evidence="5" id="KW-0812">Transmembrane</keyword>
<evidence type="ECO:0000256" key="8">
    <source>
        <dbReference type="SAM" id="SignalP"/>
    </source>
</evidence>
<dbReference type="PANTHER" id="PTHR30026:SF22">
    <property type="entry name" value="OUTER MEMBRANE EFFLUX PROTEIN"/>
    <property type="match status" value="1"/>
</dbReference>
<evidence type="ECO:0000256" key="5">
    <source>
        <dbReference type="ARBA" id="ARBA00022692"/>
    </source>
</evidence>
<evidence type="ECO:0000256" key="6">
    <source>
        <dbReference type="ARBA" id="ARBA00023136"/>
    </source>
</evidence>
<feature type="chain" id="PRO_5045341621" evidence="8">
    <location>
        <begin position="23"/>
        <end position="496"/>
    </location>
</feature>
<comment type="caution">
    <text evidence="9">The sequence shown here is derived from an EMBL/GenBank/DDBJ whole genome shotgun (WGS) entry which is preliminary data.</text>
</comment>
<accession>A0ABW8U7C2</accession>
<keyword evidence="10" id="KW-1185">Reference proteome</keyword>
<dbReference type="InterPro" id="IPR051906">
    <property type="entry name" value="TolC-like"/>
</dbReference>
<evidence type="ECO:0000313" key="10">
    <source>
        <dbReference type="Proteomes" id="UP001624684"/>
    </source>
</evidence>
<comment type="subcellular location">
    <subcellularLocation>
        <location evidence="1">Cell outer membrane</location>
    </subcellularLocation>
</comment>
<keyword evidence="3" id="KW-0813">Transport</keyword>